<gene>
    <name evidence="11" type="primary">mgtE</name>
    <name evidence="11" type="ORF">NCTC13149_01366</name>
</gene>
<accession>A0A379C5M4</accession>
<dbReference type="InterPro" id="IPR006667">
    <property type="entry name" value="SLC41_membr_dom"/>
</dbReference>
<dbReference type="InterPro" id="IPR038076">
    <property type="entry name" value="MgtE_N_sf"/>
</dbReference>
<sequence>MDNISKEIGVIIKGRDEFLANRLFEQYHVVDILDELEDLSDENLFKFLRLCKDVNVAEIFEVCDEEFAVRISKSFNDFQLIEIFSHMKNSDVADLLGYLPTVRRKEILKIMKTSDSNILKMILSFDEDTAGGIMSTNFISLRENLTAQDALNKIKQISPETEIIDEIFITDYMHRLKGYVTLRTILTADDEDLLKDLYEQLNFYVYGRDDQEIAANLFTKYDLTVLPVLNQNKAILGVITSEDIIPVIEDELNEDMLAMHGVGNEDLDSGIVKSVKSRLPWLIINLLTAFLASSVVKQFEPTISKVVVLSVAMPIVTGMGGNSGSQTLSIVLTSLARGEISLKEDFNLIMKEIILGFLQGAVIGIITAGIFTMWSNNIYLAIILFLSMIGNMIIAGITGFLIPLLLDKFNIDPAVASSIFLTTFTDTCGFFIFLGLATILLRYLV</sequence>
<dbReference type="Pfam" id="PF03448">
    <property type="entry name" value="MgtE_N"/>
    <property type="match status" value="1"/>
</dbReference>
<keyword evidence="7 9" id="KW-0472">Membrane</keyword>
<dbReference type="GO" id="GO:0046872">
    <property type="term" value="F:metal ion binding"/>
    <property type="evidence" value="ECO:0007669"/>
    <property type="project" value="UniProtKB-KW"/>
</dbReference>
<dbReference type="Gene3D" id="3.10.580.10">
    <property type="entry name" value="CBS-domain"/>
    <property type="match status" value="1"/>
</dbReference>
<evidence type="ECO:0000313" key="12">
    <source>
        <dbReference type="Proteomes" id="UP000255517"/>
    </source>
</evidence>
<keyword evidence="9" id="KW-0479">Metal-binding</keyword>
<keyword evidence="8" id="KW-0129">CBS domain</keyword>
<dbReference type="NCBIfam" id="TIGR00400">
    <property type="entry name" value="mgtE"/>
    <property type="match status" value="1"/>
</dbReference>
<reference evidence="11 12" key="1">
    <citation type="submission" date="2018-06" db="EMBL/GenBank/DDBJ databases">
        <authorList>
            <consortium name="Pathogen Informatics"/>
            <person name="Doyle S."/>
        </authorList>
    </citation>
    <scope>NUCLEOTIDE SEQUENCE [LARGE SCALE GENOMIC DNA]</scope>
    <source>
        <strain evidence="11 12">NCTC13149</strain>
    </source>
</reference>
<dbReference type="CDD" id="cd04606">
    <property type="entry name" value="CBS_pair_Mg_transporter"/>
    <property type="match status" value="1"/>
</dbReference>
<evidence type="ECO:0000256" key="5">
    <source>
        <dbReference type="ARBA" id="ARBA00022842"/>
    </source>
</evidence>
<dbReference type="InterPro" id="IPR006668">
    <property type="entry name" value="Mg_transptr_MgtE_intracell_dom"/>
</dbReference>
<keyword evidence="9" id="KW-1003">Cell membrane</keyword>
<dbReference type="STRING" id="1122949.GCA_000378725_01104"/>
<comment type="subcellular location">
    <subcellularLocation>
        <location evidence="9">Cell membrane</location>
        <topology evidence="9">Multi-pass membrane protein</topology>
    </subcellularLocation>
    <subcellularLocation>
        <location evidence="1">Membrane</location>
        <topology evidence="1">Multi-pass membrane protein</topology>
    </subcellularLocation>
</comment>
<dbReference type="SMART" id="SM00924">
    <property type="entry name" value="MgtE_N"/>
    <property type="match status" value="1"/>
</dbReference>
<comment type="caution">
    <text evidence="9">Lacks conserved residue(s) required for the propagation of feature annotation.</text>
</comment>
<dbReference type="InterPro" id="IPR000644">
    <property type="entry name" value="CBS_dom"/>
</dbReference>
<feature type="domain" description="CBS" evidence="10">
    <location>
        <begin position="134"/>
        <end position="197"/>
    </location>
</feature>
<keyword evidence="5 9" id="KW-0460">Magnesium</keyword>
<evidence type="ECO:0000256" key="8">
    <source>
        <dbReference type="PROSITE-ProRule" id="PRU00703"/>
    </source>
</evidence>
<keyword evidence="3 9" id="KW-0813">Transport</keyword>
<feature type="transmembrane region" description="Helical" evidence="9">
    <location>
        <begin position="378"/>
        <end position="406"/>
    </location>
</feature>
<dbReference type="GO" id="GO:0005886">
    <property type="term" value="C:plasma membrane"/>
    <property type="evidence" value="ECO:0007669"/>
    <property type="project" value="UniProtKB-SubCell"/>
</dbReference>
<evidence type="ECO:0000256" key="1">
    <source>
        <dbReference type="ARBA" id="ARBA00004141"/>
    </source>
</evidence>
<dbReference type="InterPro" id="IPR036739">
    <property type="entry name" value="SLC41_membr_dom_sf"/>
</dbReference>
<proteinExistence type="inferred from homology"/>
<evidence type="ECO:0000256" key="6">
    <source>
        <dbReference type="ARBA" id="ARBA00022989"/>
    </source>
</evidence>
<dbReference type="PROSITE" id="PS51371">
    <property type="entry name" value="CBS"/>
    <property type="match status" value="1"/>
</dbReference>
<evidence type="ECO:0000256" key="4">
    <source>
        <dbReference type="ARBA" id="ARBA00022692"/>
    </source>
</evidence>
<dbReference type="InterPro" id="IPR006669">
    <property type="entry name" value="MgtE_transporter"/>
</dbReference>
<evidence type="ECO:0000256" key="9">
    <source>
        <dbReference type="RuleBase" id="RU362011"/>
    </source>
</evidence>
<dbReference type="GO" id="GO:0015095">
    <property type="term" value="F:magnesium ion transmembrane transporter activity"/>
    <property type="evidence" value="ECO:0007669"/>
    <property type="project" value="UniProtKB-UniRule"/>
</dbReference>
<dbReference type="AlphaFoldDB" id="A0A379C5M4"/>
<dbReference type="InterPro" id="IPR046342">
    <property type="entry name" value="CBS_dom_sf"/>
</dbReference>
<keyword evidence="4 9" id="KW-0812">Transmembrane</keyword>
<dbReference type="SUPFAM" id="SSF158791">
    <property type="entry name" value="MgtE N-terminal domain-like"/>
    <property type="match status" value="1"/>
</dbReference>
<dbReference type="PANTHER" id="PTHR43773">
    <property type="entry name" value="MAGNESIUM TRANSPORTER MGTE"/>
    <property type="match status" value="1"/>
</dbReference>
<evidence type="ECO:0000259" key="10">
    <source>
        <dbReference type="PROSITE" id="PS51371"/>
    </source>
</evidence>
<dbReference type="OrthoDB" id="9790355at2"/>
<dbReference type="Gene3D" id="1.25.60.10">
    <property type="entry name" value="MgtE N-terminal domain-like"/>
    <property type="match status" value="1"/>
</dbReference>
<evidence type="ECO:0000313" key="11">
    <source>
        <dbReference type="EMBL" id="SUB57523.1"/>
    </source>
</evidence>
<dbReference type="Pfam" id="PF00571">
    <property type="entry name" value="CBS"/>
    <property type="match status" value="2"/>
</dbReference>
<organism evidence="11 12">
    <name type="scientific">Peptoniphilus lacrimalis</name>
    <dbReference type="NCBI Taxonomy" id="33031"/>
    <lineage>
        <taxon>Bacteria</taxon>
        <taxon>Bacillati</taxon>
        <taxon>Bacillota</taxon>
        <taxon>Tissierellia</taxon>
        <taxon>Tissierellales</taxon>
        <taxon>Peptoniphilaceae</taxon>
        <taxon>Peptoniphilus</taxon>
    </lineage>
</organism>
<dbReference type="PANTHER" id="PTHR43773:SF1">
    <property type="entry name" value="MAGNESIUM TRANSPORTER MGTE"/>
    <property type="match status" value="1"/>
</dbReference>
<dbReference type="RefSeq" id="WP_019034856.1">
    <property type="nucleotide sequence ID" value="NZ_UGSZ01000001.1"/>
</dbReference>
<evidence type="ECO:0000256" key="3">
    <source>
        <dbReference type="ARBA" id="ARBA00022448"/>
    </source>
</evidence>
<dbReference type="Proteomes" id="UP000255517">
    <property type="component" value="Unassembled WGS sequence"/>
</dbReference>
<dbReference type="SUPFAM" id="SSF54631">
    <property type="entry name" value="CBS-domain pair"/>
    <property type="match status" value="1"/>
</dbReference>
<dbReference type="Gene3D" id="1.10.357.20">
    <property type="entry name" value="SLC41 divalent cation transporters, integral membrane domain"/>
    <property type="match status" value="1"/>
</dbReference>
<comment type="similarity">
    <text evidence="2 9">Belongs to the SLC41A transporter family.</text>
</comment>
<evidence type="ECO:0000256" key="2">
    <source>
        <dbReference type="ARBA" id="ARBA00009749"/>
    </source>
</evidence>
<feature type="transmembrane region" description="Helical" evidence="9">
    <location>
        <begin position="353"/>
        <end position="372"/>
    </location>
</feature>
<protein>
    <recommendedName>
        <fullName evidence="9">Magnesium transporter MgtE</fullName>
    </recommendedName>
</protein>
<dbReference type="SUPFAM" id="SSF161093">
    <property type="entry name" value="MgtE membrane domain-like"/>
    <property type="match status" value="1"/>
</dbReference>
<dbReference type="Pfam" id="PF01769">
    <property type="entry name" value="MgtE"/>
    <property type="match status" value="1"/>
</dbReference>
<comment type="function">
    <text evidence="9">Acts as a magnesium transporter.</text>
</comment>
<keyword evidence="6 9" id="KW-1133">Transmembrane helix</keyword>
<dbReference type="EMBL" id="UGSZ01000001">
    <property type="protein sequence ID" value="SUB57523.1"/>
    <property type="molecule type" value="Genomic_DNA"/>
</dbReference>
<evidence type="ECO:0000256" key="7">
    <source>
        <dbReference type="ARBA" id="ARBA00023136"/>
    </source>
</evidence>
<comment type="subunit">
    <text evidence="9">Homodimer.</text>
</comment>
<name>A0A379C5M4_9FIRM</name>
<feature type="transmembrane region" description="Helical" evidence="9">
    <location>
        <begin position="418"/>
        <end position="444"/>
    </location>
</feature>